<keyword evidence="2" id="KW-1185">Reference proteome</keyword>
<reference evidence="1" key="1">
    <citation type="submission" date="2021-06" db="EMBL/GenBank/DDBJ databases">
        <authorList>
            <person name="Kallberg Y."/>
            <person name="Tangrot J."/>
            <person name="Rosling A."/>
        </authorList>
    </citation>
    <scope>NUCLEOTIDE SEQUENCE</scope>
    <source>
        <strain evidence="1">FL966</strain>
    </source>
</reference>
<dbReference type="EMBL" id="CAJVQA010065984">
    <property type="protein sequence ID" value="CAG8831347.1"/>
    <property type="molecule type" value="Genomic_DNA"/>
</dbReference>
<name>A0A9N9KHV2_9GLOM</name>
<sequence>TCAECKTNRAEKKKSKKTTDIDTEEAPIEIIAIDEINNYIFDMINGLENDTALFSTFYVKLDEAILNAVGIDVRVMAKLIIDEIEEGDDFKWTATTAPNISSCYEGIGNTYFVCSQSTELEREYKDSNCKRIDRFDCGGKLTINIDIPAAKAKVTLQHELIHERPINIATPPEVKQEIIENLNMDPVHLRTHLRKKFDISKITSKQIHYWWSYYAQKFYKSEENHVISACTFLEQQKKNNYDLCFRTETSYITAIGFTTPLFYSLQNVLEIHCDAIYKTSKRCFELYGIVGNFE</sequence>
<dbReference type="Proteomes" id="UP000789759">
    <property type="component" value="Unassembled WGS sequence"/>
</dbReference>
<dbReference type="AlphaFoldDB" id="A0A9N9KHV2"/>
<protein>
    <submittedName>
        <fullName evidence="1">23494_t:CDS:1</fullName>
    </submittedName>
</protein>
<feature type="non-terminal residue" evidence="1">
    <location>
        <position position="294"/>
    </location>
</feature>
<comment type="caution">
    <text evidence="1">The sequence shown here is derived from an EMBL/GenBank/DDBJ whole genome shotgun (WGS) entry which is preliminary data.</text>
</comment>
<accession>A0A9N9KHV2</accession>
<feature type="non-terminal residue" evidence="1">
    <location>
        <position position="1"/>
    </location>
</feature>
<gene>
    <name evidence="1" type="ORF">CPELLU_LOCUS20726</name>
</gene>
<evidence type="ECO:0000313" key="2">
    <source>
        <dbReference type="Proteomes" id="UP000789759"/>
    </source>
</evidence>
<organism evidence="1 2">
    <name type="scientific">Cetraspora pellucida</name>
    <dbReference type="NCBI Taxonomy" id="1433469"/>
    <lineage>
        <taxon>Eukaryota</taxon>
        <taxon>Fungi</taxon>
        <taxon>Fungi incertae sedis</taxon>
        <taxon>Mucoromycota</taxon>
        <taxon>Glomeromycotina</taxon>
        <taxon>Glomeromycetes</taxon>
        <taxon>Diversisporales</taxon>
        <taxon>Gigasporaceae</taxon>
        <taxon>Cetraspora</taxon>
    </lineage>
</organism>
<proteinExistence type="predicted"/>
<dbReference type="OrthoDB" id="2436054at2759"/>
<evidence type="ECO:0000313" key="1">
    <source>
        <dbReference type="EMBL" id="CAG8831347.1"/>
    </source>
</evidence>